<dbReference type="Pfam" id="PF00717">
    <property type="entry name" value="Peptidase_S24"/>
    <property type="match status" value="1"/>
</dbReference>
<dbReference type="GO" id="GO:0016020">
    <property type="term" value="C:membrane"/>
    <property type="evidence" value="ECO:0007669"/>
    <property type="project" value="InterPro"/>
</dbReference>
<keyword evidence="8" id="KW-1185">Reference proteome</keyword>
<evidence type="ECO:0000256" key="3">
    <source>
        <dbReference type="ARBA" id="ARBA00023015"/>
    </source>
</evidence>
<dbReference type="PANTHER" id="PTHR40661:SF3">
    <property type="entry name" value="FELS-1 PROPHAGE TRANSCRIPTIONAL REGULATOR"/>
    <property type="match status" value="1"/>
</dbReference>
<evidence type="ECO:0000256" key="1">
    <source>
        <dbReference type="ARBA" id="ARBA00022670"/>
    </source>
</evidence>
<dbReference type="GO" id="GO:0003677">
    <property type="term" value="F:DNA binding"/>
    <property type="evidence" value="ECO:0007669"/>
    <property type="project" value="UniProtKB-KW"/>
</dbReference>
<dbReference type="EMBL" id="VOPY01000003">
    <property type="protein sequence ID" value="TXC68215.1"/>
    <property type="molecule type" value="Genomic_DNA"/>
</dbReference>
<evidence type="ECO:0000259" key="6">
    <source>
        <dbReference type="Pfam" id="PF00717"/>
    </source>
</evidence>
<dbReference type="RefSeq" id="WP_147123434.1">
    <property type="nucleotide sequence ID" value="NZ_VOPY01000003.1"/>
</dbReference>
<accession>A0A5C6U9B5</accession>
<dbReference type="InterPro" id="IPR036286">
    <property type="entry name" value="LexA/Signal_pep-like_sf"/>
</dbReference>
<dbReference type="CDD" id="cd06529">
    <property type="entry name" value="S24_LexA-like"/>
    <property type="match status" value="1"/>
</dbReference>
<evidence type="ECO:0000256" key="5">
    <source>
        <dbReference type="ARBA" id="ARBA00023163"/>
    </source>
</evidence>
<dbReference type="PROSITE" id="PS00501">
    <property type="entry name" value="SPASE_I_1"/>
    <property type="match status" value="1"/>
</dbReference>
<dbReference type="InterPro" id="IPR015927">
    <property type="entry name" value="Peptidase_S24_S26A/B/C"/>
</dbReference>
<name>A0A5C6U9B5_9SPHN</name>
<keyword evidence="2" id="KW-0378">Hydrolase</keyword>
<keyword evidence="1" id="KW-0645">Protease</keyword>
<protein>
    <submittedName>
        <fullName evidence="7">S24 family peptidase</fullName>
    </submittedName>
</protein>
<proteinExistence type="predicted"/>
<dbReference type="AlphaFoldDB" id="A0A5C6U9B5"/>
<evidence type="ECO:0000313" key="7">
    <source>
        <dbReference type="EMBL" id="TXC68215.1"/>
    </source>
</evidence>
<gene>
    <name evidence="7" type="ORF">FSZ31_11020</name>
</gene>
<dbReference type="Gene3D" id="2.10.109.10">
    <property type="entry name" value="Umud Fragment, subunit A"/>
    <property type="match status" value="1"/>
</dbReference>
<dbReference type="GO" id="GO:0004252">
    <property type="term" value="F:serine-type endopeptidase activity"/>
    <property type="evidence" value="ECO:0007669"/>
    <property type="project" value="InterPro"/>
</dbReference>
<keyword evidence="5" id="KW-0804">Transcription</keyword>
<dbReference type="PANTHER" id="PTHR40661">
    <property type="match status" value="1"/>
</dbReference>
<reference evidence="7 8" key="1">
    <citation type="submission" date="2019-08" db="EMBL/GenBank/DDBJ databases">
        <title>Sphingorhabdus soil sp. nov., isolated from arctic soil.</title>
        <authorList>
            <person name="Liu Y."/>
        </authorList>
    </citation>
    <scope>NUCLEOTIDE SEQUENCE [LARGE SCALE GENOMIC DNA]</scope>
    <source>
        <strain evidence="7 8">D-2Q-5-6</strain>
    </source>
</reference>
<organism evidence="7 8">
    <name type="scientific">Flavisphingopyxis soli</name>
    <dbReference type="NCBI Taxonomy" id="2601267"/>
    <lineage>
        <taxon>Bacteria</taxon>
        <taxon>Pseudomonadati</taxon>
        <taxon>Pseudomonadota</taxon>
        <taxon>Alphaproteobacteria</taxon>
        <taxon>Sphingomonadales</taxon>
        <taxon>Sphingopyxidaceae</taxon>
        <taxon>Flavisphingopyxis</taxon>
    </lineage>
</organism>
<comment type="caution">
    <text evidence="7">The sequence shown here is derived from an EMBL/GenBank/DDBJ whole genome shotgun (WGS) entry which is preliminary data.</text>
</comment>
<evidence type="ECO:0000256" key="4">
    <source>
        <dbReference type="ARBA" id="ARBA00023125"/>
    </source>
</evidence>
<dbReference type="Proteomes" id="UP000321129">
    <property type="component" value="Unassembled WGS sequence"/>
</dbReference>
<dbReference type="GO" id="GO:0006508">
    <property type="term" value="P:proteolysis"/>
    <property type="evidence" value="ECO:0007669"/>
    <property type="project" value="UniProtKB-KW"/>
</dbReference>
<sequence length="221" mass="24133">MDFDRLSPDDPRVVLDRLARQRGDDYAALSRLLRRNPAYVQQFIKRGSPRRLDERDRATLARYFGVDEALLGGGEGPASGRGSAFFGVPRLAVGASAGAGALSGEEIRVGAIGFDPGWLRREGLIPERLSVVRVEGDSMMPTLADGDEIMVDTGDRAERLRDGIYVIRIDDAIKVKRLSRAPGRGRVSVVSDNPAYPRFDDVALSDVGIVGRVVWTGRRLA</sequence>
<keyword evidence="4" id="KW-0238">DNA-binding</keyword>
<dbReference type="InterPro" id="IPR039418">
    <property type="entry name" value="LexA-like"/>
</dbReference>
<evidence type="ECO:0000256" key="2">
    <source>
        <dbReference type="ARBA" id="ARBA00022801"/>
    </source>
</evidence>
<dbReference type="OrthoDB" id="528805at2"/>
<evidence type="ECO:0000313" key="8">
    <source>
        <dbReference type="Proteomes" id="UP000321129"/>
    </source>
</evidence>
<dbReference type="SUPFAM" id="SSF51306">
    <property type="entry name" value="LexA/Signal peptidase"/>
    <property type="match status" value="1"/>
</dbReference>
<dbReference type="InterPro" id="IPR019756">
    <property type="entry name" value="Pept_S26A_signal_pept_1_Ser-AS"/>
</dbReference>
<keyword evidence="3" id="KW-0805">Transcription regulation</keyword>
<feature type="domain" description="Peptidase S24/S26A/S26B/S26C" evidence="6">
    <location>
        <begin position="95"/>
        <end position="214"/>
    </location>
</feature>